<dbReference type="Proteomes" id="UP000245216">
    <property type="component" value="Unassembled WGS sequence"/>
</dbReference>
<dbReference type="RefSeq" id="WP_109089004.1">
    <property type="nucleotide sequence ID" value="NZ_QEXO01000002.1"/>
</dbReference>
<evidence type="ECO:0000313" key="6">
    <source>
        <dbReference type="EMBL" id="PWE15021.1"/>
    </source>
</evidence>
<name>A0A2U2BLX8_ALCFA</name>
<comment type="caution">
    <text evidence="6">The sequence shown here is derived from an EMBL/GenBank/DDBJ whole genome shotgun (WGS) entry which is preliminary data.</text>
</comment>
<dbReference type="Gene3D" id="3.40.605.10">
    <property type="entry name" value="Aldehyde Dehydrogenase, Chain A, domain 1"/>
    <property type="match status" value="1"/>
</dbReference>
<evidence type="ECO:0000256" key="1">
    <source>
        <dbReference type="ARBA" id="ARBA00009986"/>
    </source>
</evidence>
<dbReference type="EMBL" id="QEXO01000002">
    <property type="protein sequence ID" value="PWE15021.1"/>
    <property type="molecule type" value="Genomic_DNA"/>
</dbReference>
<dbReference type="InterPro" id="IPR015590">
    <property type="entry name" value="Aldehyde_DH_dom"/>
</dbReference>
<dbReference type="FunFam" id="3.40.605.10:FF:000026">
    <property type="entry name" value="Aldehyde dehydrogenase, putative"/>
    <property type="match status" value="1"/>
</dbReference>
<feature type="active site" evidence="3">
    <location>
        <position position="266"/>
    </location>
</feature>
<protein>
    <submittedName>
        <fullName evidence="6">Aldehyde dehydrogenase</fullName>
    </submittedName>
</protein>
<dbReference type="AlphaFoldDB" id="A0A2U2BLX8"/>
<dbReference type="InterPro" id="IPR029510">
    <property type="entry name" value="Ald_DH_CS_GLU"/>
</dbReference>
<evidence type="ECO:0000256" key="3">
    <source>
        <dbReference type="PROSITE-ProRule" id="PRU10007"/>
    </source>
</evidence>
<dbReference type="FunFam" id="3.40.309.10:FF:000012">
    <property type="entry name" value="Betaine aldehyde dehydrogenase"/>
    <property type="match status" value="1"/>
</dbReference>
<evidence type="ECO:0000256" key="2">
    <source>
        <dbReference type="ARBA" id="ARBA00023002"/>
    </source>
</evidence>
<reference evidence="6 7" key="1">
    <citation type="submission" date="2018-05" db="EMBL/GenBank/DDBJ databases">
        <title>Genome Sequence of an Efficient Indole-Degrading Bacterium, Alcaligenes sp.YBY.</title>
        <authorList>
            <person name="Yang B."/>
        </authorList>
    </citation>
    <scope>NUCLEOTIDE SEQUENCE [LARGE SCALE GENOMIC DNA]</scope>
    <source>
        <strain evidence="6 7">YBY</strain>
    </source>
</reference>
<gene>
    <name evidence="6" type="ORF">DF183_10115</name>
</gene>
<evidence type="ECO:0000256" key="4">
    <source>
        <dbReference type="RuleBase" id="RU003345"/>
    </source>
</evidence>
<reference evidence="6 7" key="2">
    <citation type="submission" date="2018-05" db="EMBL/GenBank/DDBJ databases">
        <authorList>
            <person name="Lanie J.A."/>
            <person name="Ng W.-L."/>
            <person name="Kazmierczak K.M."/>
            <person name="Andrzejewski T.M."/>
            <person name="Davidsen T.M."/>
            <person name="Wayne K.J."/>
            <person name="Tettelin H."/>
            <person name="Glass J.I."/>
            <person name="Rusch D."/>
            <person name="Podicherti R."/>
            <person name="Tsui H.-C.T."/>
            <person name="Winkler M.E."/>
        </authorList>
    </citation>
    <scope>NUCLEOTIDE SEQUENCE [LARGE SCALE GENOMIC DNA]</scope>
    <source>
        <strain evidence="6 7">YBY</strain>
    </source>
</reference>
<dbReference type="Pfam" id="PF00171">
    <property type="entry name" value="Aldedh"/>
    <property type="match status" value="1"/>
</dbReference>
<dbReference type="Gene3D" id="3.40.309.10">
    <property type="entry name" value="Aldehyde Dehydrogenase, Chain A, domain 2"/>
    <property type="match status" value="1"/>
</dbReference>
<dbReference type="InterPro" id="IPR016163">
    <property type="entry name" value="Ald_DH_C"/>
</dbReference>
<dbReference type="InterPro" id="IPR016161">
    <property type="entry name" value="Ald_DH/histidinol_DH"/>
</dbReference>
<dbReference type="GO" id="GO:0016620">
    <property type="term" value="F:oxidoreductase activity, acting on the aldehyde or oxo group of donors, NAD or NADP as acceptor"/>
    <property type="evidence" value="ECO:0007669"/>
    <property type="project" value="InterPro"/>
</dbReference>
<dbReference type="PANTHER" id="PTHR11699">
    <property type="entry name" value="ALDEHYDE DEHYDROGENASE-RELATED"/>
    <property type="match status" value="1"/>
</dbReference>
<dbReference type="PROSITE" id="PS00687">
    <property type="entry name" value="ALDEHYDE_DEHYDR_GLU"/>
    <property type="match status" value="1"/>
</dbReference>
<dbReference type="InterPro" id="IPR016160">
    <property type="entry name" value="Ald_DH_CS_CYS"/>
</dbReference>
<evidence type="ECO:0000259" key="5">
    <source>
        <dbReference type="Pfam" id="PF00171"/>
    </source>
</evidence>
<dbReference type="SUPFAM" id="SSF53720">
    <property type="entry name" value="ALDH-like"/>
    <property type="match status" value="1"/>
</dbReference>
<evidence type="ECO:0000313" key="7">
    <source>
        <dbReference type="Proteomes" id="UP000245216"/>
    </source>
</evidence>
<accession>A0A2U2BLX8</accession>
<organism evidence="6 7">
    <name type="scientific">Alcaligenes faecalis</name>
    <dbReference type="NCBI Taxonomy" id="511"/>
    <lineage>
        <taxon>Bacteria</taxon>
        <taxon>Pseudomonadati</taxon>
        <taxon>Pseudomonadota</taxon>
        <taxon>Betaproteobacteria</taxon>
        <taxon>Burkholderiales</taxon>
        <taxon>Alcaligenaceae</taxon>
        <taxon>Alcaligenes</taxon>
    </lineage>
</organism>
<feature type="domain" description="Aldehyde dehydrogenase" evidence="5">
    <location>
        <begin position="26"/>
        <end position="489"/>
    </location>
</feature>
<proteinExistence type="inferred from homology"/>
<dbReference type="PROSITE" id="PS00070">
    <property type="entry name" value="ALDEHYDE_DEHYDR_CYS"/>
    <property type="match status" value="1"/>
</dbReference>
<dbReference type="InterPro" id="IPR016162">
    <property type="entry name" value="Ald_DH_N"/>
</dbReference>
<comment type="similarity">
    <text evidence="1 4">Belongs to the aldehyde dehydrogenase family.</text>
</comment>
<dbReference type="FunFam" id="3.40.605.10:FF:000007">
    <property type="entry name" value="NAD/NADP-dependent betaine aldehyde dehydrogenase"/>
    <property type="match status" value="1"/>
</dbReference>
<sequence length="496" mass="52993">MGQDVQPERNAIREHMIIDGKAVSDSQGPTIPVYDPATGQVIAHQPEAGAQGVDLAVRAARQALEQGEWGKMLPAQRERLLLRLADLVEANADELARLETLNNGKLLFFSYGLEVAASAQWLRYMAGWATKISGELLSPSIAFPPGINYHAYTRQEPVGVVGAIVPWNFPLLMAVWKIAPAMAAGCTVVLKPAEETPLTAIRLAELALEAGFPAGVINVITGRGESTGAALTAHPGVNKISFTGSTEVGKLIGHQAINDMKRMSLELGGKSPVVIMDDCDVDMAIQGAANAIFFNQGQVCTAGSRLFVQKGIYERVVQGVADLASSMTLGSGFEQSTQIAPLISARHQQRVQNYIDVGRQQGGRMLAGEGARPEQGYFVRPTVFADVAPDARIMREEIFGPVVVATPFETEAQALALANDTDFGLGASVWSQDLARVQRLSAGIKAGTVWVNTHNMLDPSMPFGGYKQSGLGREHGRAAVEAYLETKSVCMAYPAA</sequence>
<keyword evidence="2 4" id="KW-0560">Oxidoreductase</keyword>
<dbReference type="STRING" id="511.UZ73_08900"/>